<dbReference type="OrthoDB" id="9804207at2"/>
<dbReference type="KEGG" id="rfo:REIFOR_02268"/>
<dbReference type="InterPro" id="IPR026021">
    <property type="entry name" value="YdjA-like"/>
</dbReference>
<evidence type="ECO:0000256" key="7">
    <source>
        <dbReference type="PIRNR" id="PIRNR000232"/>
    </source>
</evidence>
<comment type="similarity">
    <text evidence="1 7">Belongs to the nitroreductase family.</text>
</comment>
<feature type="domain" description="Nitroreductase" evidence="9">
    <location>
        <begin position="15"/>
        <end position="169"/>
    </location>
</feature>
<evidence type="ECO:0000313" key="10">
    <source>
        <dbReference type="EMBL" id="ATX77399.1"/>
    </source>
</evidence>
<sequence>MTFIENTDFLTGLQQRVSHPRLTAPAPNSDQMASCYQAAFRAPDHGRLRPWRFVEAQGDQRQALGAVLAQAMLLAQPELTDAQVDKLVNGPLRAPLVILCYAHLTEHPKVPASEQLLATGCAVYGLSLALRALGFGSVWRTGESCYTPAVHRALGLGADDQLVGYLYVGTATTADKSVPELSQDDFVSQFSPL</sequence>
<feature type="binding site" description="in other chain" evidence="8">
    <location>
        <begin position="16"/>
        <end position="18"/>
    </location>
    <ligand>
        <name>FMN</name>
        <dbReference type="ChEBI" id="CHEBI:58210"/>
        <note>ligand shared between dimeric partners</note>
    </ligand>
</feature>
<keyword evidence="5 7" id="KW-0560">Oxidoreductase</keyword>
<evidence type="ECO:0000256" key="1">
    <source>
        <dbReference type="ARBA" id="ARBA00007118"/>
    </source>
</evidence>
<protein>
    <recommendedName>
        <fullName evidence="7">Putative NAD(P)H nitroreductase</fullName>
        <ecNumber evidence="7">1.-.-.-</ecNumber>
    </recommendedName>
</protein>
<dbReference type="InterPro" id="IPR029479">
    <property type="entry name" value="Nitroreductase"/>
</dbReference>
<name>A0A2K8KTK7_9GAMM</name>
<feature type="binding site" evidence="8">
    <location>
        <position position="45"/>
    </location>
    <ligand>
        <name>FMN</name>
        <dbReference type="ChEBI" id="CHEBI:58210"/>
        <note>ligand shared between dimeric partners</note>
    </ligand>
</feature>
<keyword evidence="2 7" id="KW-0285">Flavoprotein</keyword>
<dbReference type="AlphaFoldDB" id="A0A2K8KTK7"/>
<evidence type="ECO:0000259" key="9">
    <source>
        <dbReference type="Pfam" id="PF00881"/>
    </source>
</evidence>
<dbReference type="EC" id="1.-.-.-" evidence="7"/>
<dbReference type="PANTHER" id="PTHR43821:SF1">
    <property type="entry name" value="NAD(P)H NITROREDUCTASE YDJA-RELATED"/>
    <property type="match status" value="1"/>
</dbReference>
<proteinExistence type="inferred from homology"/>
<dbReference type="InterPro" id="IPR052530">
    <property type="entry name" value="NAD(P)H_nitroreductase"/>
</dbReference>
<dbReference type="RefSeq" id="WP_100257658.1">
    <property type="nucleotide sequence ID" value="NZ_CP011797.1"/>
</dbReference>
<dbReference type="SUPFAM" id="SSF55469">
    <property type="entry name" value="FMN-dependent nitroreductase-like"/>
    <property type="match status" value="1"/>
</dbReference>
<evidence type="ECO:0000256" key="6">
    <source>
        <dbReference type="ARBA" id="ARBA00023027"/>
    </source>
</evidence>
<evidence type="ECO:0000256" key="2">
    <source>
        <dbReference type="ARBA" id="ARBA00022630"/>
    </source>
</evidence>
<reference evidence="10 11" key="1">
    <citation type="journal article" date="2017" name="Environ. Microbiol.">
        <title>Genomic and physiological analyses of 'Reinekea forsetii' reveal a versatile opportunistic lifestyle during spring algae blooms.</title>
        <authorList>
            <person name="Avci B."/>
            <person name="Hahnke R.L."/>
            <person name="Chafee M."/>
            <person name="Fischer T."/>
            <person name="Gruber-Vodicka H."/>
            <person name="Tegetmeyer H.E."/>
            <person name="Harder J."/>
            <person name="Fuchs B.M."/>
            <person name="Amann R.I."/>
            <person name="Teeling H."/>
        </authorList>
    </citation>
    <scope>NUCLEOTIDE SEQUENCE [LARGE SCALE GENOMIC DNA]</scope>
    <source>
        <strain evidence="10 11">Hel1_31_D35</strain>
    </source>
</reference>
<keyword evidence="3 7" id="KW-0288">FMN</keyword>
<dbReference type="PIRSF" id="PIRSF000232">
    <property type="entry name" value="YdjA"/>
    <property type="match status" value="1"/>
</dbReference>
<evidence type="ECO:0000256" key="3">
    <source>
        <dbReference type="ARBA" id="ARBA00022643"/>
    </source>
</evidence>
<dbReference type="InterPro" id="IPR000415">
    <property type="entry name" value="Nitroreductase-like"/>
</dbReference>
<gene>
    <name evidence="10" type="ORF">REIFOR_02268</name>
</gene>
<dbReference type="CDD" id="cd02135">
    <property type="entry name" value="YdjA-like"/>
    <property type="match status" value="1"/>
</dbReference>
<dbReference type="PANTHER" id="PTHR43821">
    <property type="entry name" value="NAD(P)H NITROREDUCTASE YDJA-RELATED"/>
    <property type="match status" value="1"/>
</dbReference>
<evidence type="ECO:0000313" key="11">
    <source>
        <dbReference type="Proteomes" id="UP000229757"/>
    </source>
</evidence>
<comment type="cofactor">
    <cofactor evidence="8">
        <name>FMN</name>
        <dbReference type="ChEBI" id="CHEBI:58210"/>
    </cofactor>
    <text evidence="8">Binds 1 FMN per subunit.</text>
</comment>
<evidence type="ECO:0000256" key="5">
    <source>
        <dbReference type="ARBA" id="ARBA00023002"/>
    </source>
</evidence>
<organism evidence="10 11">
    <name type="scientific">Reinekea forsetii</name>
    <dbReference type="NCBI Taxonomy" id="1336806"/>
    <lineage>
        <taxon>Bacteria</taxon>
        <taxon>Pseudomonadati</taxon>
        <taxon>Pseudomonadota</taxon>
        <taxon>Gammaproteobacteria</taxon>
        <taxon>Oceanospirillales</taxon>
        <taxon>Saccharospirillaceae</taxon>
        <taxon>Reinekea</taxon>
    </lineage>
</organism>
<accession>A0A2K8KTK7</accession>
<evidence type="ECO:0000256" key="8">
    <source>
        <dbReference type="PIRSR" id="PIRSR000232-1"/>
    </source>
</evidence>
<dbReference type="Pfam" id="PF00881">
    <property type="entry name" value="Nitroreductase"/>
    <property type="match status" value="1"/>
</dbReference>
<keyword evidence="6 7" id="KW-0520">NAD</keyword>
<dbReference type="Proteomes" id="UP000229757">
    <property type="component" value="Chromosome"/>
</dbReference>
<feature type="binding site" evidence="8">
    <location>
        <position position="41"/>
    </location>
    <ligand>
        <name>FMN</name>
        <dbReference type="ChEBI" id="CHEBI:58210"/>
        <note>ligand shared between dimeric partners</note>
    </ligand>
</feature>
<feature type="binding site" description="in other chain" evidence="8">
    <location>
        <begin position="139"/>
        <end position="141"/>
    </location>
    <ligand>
        <name>FMN</name>
        <dbReference type="ChEBI" id="CHEBI:58210"/>
        <note>ligand shared between dimeric partners</note>
    </ligand>
</feature>
<keyword evidence="4 7" id="KW-0521">NADP</keyword>
<dbReference type="GO" id="GO:0016491">
    <property type="term" value="F:oxidoreductase activity"/>
    <property type="evidence" value="ECO:0007669"/>
    <property type="project" value="UniProtKB-UniRule"/>
</dbReference>
<evidence type="ECO:0000256" key="4">
    <source>
        <dbReference type="ARBA" id="ARBA00022857"/>
    </source>
</evidence>
<keyword evidence="11" id="KW-1185">Reference proteome</keyword>
<dbReference type="EMBL" id="CP011797">
    <property type="protein sequence ID" value="ATX77399.1"/>
    <property type="molecule type" value="Genomic_DNA"/>
</dbReference>
<dbReference type="Gene3D" id="3.40.109.10">
    <property type="entry name" value="NADH Oxidase"/>
    <property type="match status" value="1"/>
</dbReference>